<dbReference type="HOGENOM" id="CLU_100506_0_0_10"/>
<dbReference type="PANTHER" id="PTHR40037">
    <property type="entry name" value="PHOSPHOESTERASE YJCG-RELATED"/>
    <property type="match status" value="1"/>
</dbReference>
<accession>A3HU05</accession>
<dbReference type="OrthoDB" id="1951600at2"/>
<reference evidence="1 2" key="1">
    <citation type="journal article" date="2011" name="J. Bacteriol.">
        <title>Complete genome sequence of Algoriphagus sp. PR1, bacterial prey of a colony-forming choanoflagellate.</title>
        <authorList>
            <person name="Alegado R.A."/>
            <person name="Ferriera S."/>
            <person name="Nusbaum C."/>
            <person name="Young S.K."/>
            <person name="Zeng Q."/>
            <person name="Imamovic A."/>
            <person name="Fairclough S.R."/>
            <person name="King N."/>
        </authorList>
    </citation>
    <scope>NUCLEOTIDE SEQUENCE [LARGE SCALE GENOMIC DNA]</scope>
    <source>
        <strain evidence="1 2">PR1</strain>
    </source>
</reference>
<keyword evidence="2" id="KW-1185">Reference proteome</keyword>
<evidence type="ECO:0000313" key="1">
    <source>
        <dbReference type="EMBL" id="EAZ81627.1"/>
    </source>
</evidence>
<dbReference type="STRING" id="388413.ALPR1_00260"/>
<dbReference type="Gene3D" id="3.90.1140.10">
    <property type="entry name" value="Cyclic phosphodiesterase"/>
    <property type="match status" value="1"/>
</dbReference>
<comment type="caution">
    <text evidence="1">The sequence shown here is derived from an EMBL/GenBank/DDBJ whole genome shotgun (WGS) entry which is preliminary data.</text>
</comment>
<keyword evidence="1" id="KW-0436">Ligase</keyword>
<dbReference type="GO" id="GO:0016874">
    <property type="term" value="F:ligase activity"/>
    <property type="evidence" value="ECO:0007669"/>
    <property type="project" value="UniProtKB-KW"/>
</dbReference>
<dbReference type="Pfam" id="PF13563">
    <property type="entry name" value="2_5_RNA_ligase2"/>
    <property type="match status" value="1"/>
</dbReference>
<organism evidence="1 2">
    <name type="scientific">Algoriphagus machipongonensis</name>
    <dbReference type="NCBI Taxonomy" id="388413"/>
    <lineage>
        <taxon>Bacteria</taxon>
        <taxon>Pseudomonadati</taxon>
        <taxon>Bacteroidota</taxon>
        <taxon>Cytophagia</taxon>
        <taxon>Cytophagales</taxon>
        <taxon>Cyclobacteriaceae</taxon>
        <taxon>Algoriphagus</taxon>
    </lineage>
</organism>
<dbReference type="AlphaFoldDB" id="A3HU05"/>
<protein>
    <submittedName>
        <fullName evidence="1">2',5' RNA ligase family protein</fullName>
    </submittedName>
</protein>
<evidence type="ECO:0000313" key="2">
    <source>
        <dbReference type="Proteomes" id="UP000003919"/>
    </source>
</evidence>
<dbReference type="eggNOG" id="COG1514">
    <property type="taxonomic scope" value="Bacteria"/>
</dbReference>
<proteinExistence type="predicted"/>
<dbReference type="Proteomes" id="UP000003919">
    <property type="component" value="Unassembled WGS sequence"/>
</dbReference>
<sequence length="182" mass="21445">MARYQKYFLALVPEGKLQDQVTELKLLLKEEFNIKYALKSPAHITVKMPFSYNEQKENVLIGRLKDFVQNYDTMEMVIGGVKTFGDRVVYLNVEAGKDLYHFQSELKTFCKRELKLVDELSDRNYHPHMTVAFKDLKKHPIPNIIKVLESKTISEKFVVNHLFLLIRQNGRWEICSKMEFRG</sequence>
<dbReference type="InterPro" id="IPR050580">
    <property type="entry name" value="2H_phosphoesterase_YjcG-like"/>
</dbReference>
<dbReference type="SUPFAM" id="SSF55144">
    <property type="entry name" value="LigT-like"/>
    <property type="match status" value="1"/>
</dbReference>
<dbReference type="EMBL" id="AAXU02000001">
    <property type="protein sequence ID" value="EAZ81627.1"/>
    <property type="molecule type" value="Genomic_DNA"/>
</dbReference>
<dbReference type="PANTHER" id="PTHR40037:SF1">
    <property type="entry name" value="PHOSPHOESTERASE SAOUHSC_00951-RELATED"/>
    <property type="match status" value="1"/>
</dbReference>
<gene>
    <name evidence="1" type="ORF">ALPR1_00260</name>
</gene>
<name>A3HU05_9BACT</name>
<dbReference type="RefSeq" id="WP_008197575.1">
    <property type="nucleotide sequence ID" value="NZ_CM001023.1"/>
</dbReference>
<dbReference type="InterPro" id="IPR009097">
    <property type="entry name" value="Cyclic_Pdiesterase"/>
</dbReference>